<feature type="region of interest" description="Disordered" evidence="1">
    <location>
        <begin position="145"/>
        <end position="206"/>
    </location>
</feature>
<dbReference type="EMBL" id="JANPWB010000005">
    <property type="protein sequence ID" value="KAJ1186689.1"/>
    <property type="molecule type" value="Genomic_DNA"/>
</dbReference>
<evidence type="ECO:0000313" key="3">
    <source>
        <dbReference type="Proteomes" id="UP001066276"/>
    </source>
</evidence>
<organism evidence="2 3">
    <name type="scientific">Pleurodeles waltl</name>
    <name type="common">Iberian ribbed newt</name>
    <dbReference type="NCBI Taxonomy" id="8319"/>
    <lineage>
        <taxon>Eukaryota</taxon>
        <taxon>Metazoa</taxon>
        <taxon>Chordata</taxon>
        <taxon>Craniata</taxon>
        <taxon>Vertebrata</taxon>
        <taxon>Euteleostomi</taxon>
        <taxon>Amphibia</taxon>
        <taxon>Batrachia</taxon>
        <taxon>Caudata</taxon>
        <taxon>Salamandroidea</taxon>
        <taxon>Salamandridae</taxon>
        <taxon>Pleurodelinae</taxon>
        <taxon>Pleurodeles</taxon>
    </lineage>
</organism>
<accession>A0AAV7UE50</accession>
<sequence>MVRMEYRNLHDRRVDFTFKAPRRLHCPPRVPVTYPTVLLEAPGVSVFFVLMLRTWAPLLFPRPSAASGTLQLPRAPHHWGRSRVPLESCCHYSSSGAGAPSAVHTQQRPQCSPHLQRWAVGRLSLSSFLLRCAHCAAGCHSRSFGSAGPRRRHGPARVRARPSSGPHRCLASSEAGSPLEQGPPAARAQQQPRPAPRHRRRGTGRAGLFKFEAPSTAICRSRVCPVLGFYLGFRAPLFQVGAPFGRVFIVGTPWGQDYC</sequence>
<evidence type="ECO:0000256" key="1">
    <source>
        <dbReference type="SAM" id="MobiDB-lite"/>
    </source>
</evidence>
<keyword evidence="3" id="KW-1185">Reference proteome</keyword>
<feature type="compositionally biased region" description="Basic residues" evidence="1">
    <location>
        <begin position="149"/>
        <end position="160"/>
    </location>
</feature>
<evidence type="ECO:0000313" key="2">
    <source>
        <dbReference type="EMBL" id="KAJ1186689.1"/>
    </source>
</evidence>
<comment type="caution">
    <text evidence="2">The sequence shown here is derived from an EMBL/GenBank/DDBJ whole genome shotgun (WGS) entry which is preliminary data.</text>
</comment>
<gene>
    <name evidence="2" type="ORF">NDU88_003470</name>
</gene>
<feature type="compositionally biased region" description="Low complexity" evidence="1">
    <location>
        <begin position="182"/>
        <end position="192"/>
    </location>
</feature>
<reference evidence="2" key="1">
    <citation type="journal article" date="2022" name="bioRxiv">
        <title>Sequencing and chromosome-scale assembly of the giantPleurodeles waltlgenome.</title>
        <authorList>
            <person name="Brown T."/>
            <person name="Elewa A."/>
            <person name="Iarovenko S."/>
            <person name="Subramanian E."/>
            <person name="Araus A.J."/>
            <person name="Petzold A."/>
            <person name="Susuki M."/>
            <person name="Suzuki K.-i.T."/>
            <person name="Hayashi T."/>
            <person name="Toyoda A."/>
            <person name="Oliveira C."/>
            <person name="Osipova E."/>
            <person name="Leigh N.D."/>
            <person name="Simon A."/>
            <person name="Yun M.H."/>
        </authorList>
    </citation>
    <scope>NUCLEOTIDE SEQUENCE</scope>
    <source>
        <strain evidence="2">20211129_DDA</strain>
        <tissue evidence="2">Liver</tissue>
    </source>
</reference>
<dbReference type="AlphaFoldDB" id="A0AAV7UE50"/>
<protein>
    <submittedName>
        <fullName evidence="2">Uncharacterized protein</fullName>
    </submittedName>
</protein>
<name>A0AAV7UE50_PLEWA</name>
<proteinExistence type="predicted"/>
<dbReference type="Proteomes" id="UP001066276">
    <property type="component" value="Chromosome 3_1"/>
</dbReference>